<protein>
    <submittedName>
        <fullName evidence="3">Uncharacterized protein</fullName>
    </submittedName>
</protein>
<dbReference type="OrthoDB" id="5599613at2759"/>
<dbReference type="AlphaFoldDB" id="A0A1Y2EZS9"/>
<feature type="region of interest" description="Disordered" evidence="2">
    <location>
        <begin position="503"/>
        <end position="524"/>
    </location>
</feature>
<keyword evidence="1" id="KW-0175">Coiled coil</keyword>
<feature type="region of interest" description="Disordered" evidence="2">
    <location>
        <begin position="124"/>
        <end position="217"/>
    </location>
</feature>
<feature type="compositionally biased region" description="Basic and acidic residues" evidence="2">
    <location>
        <begin position="185"/>
        <end position="212"/>
    </location>
</feature>
<dbReference type="Proteomes" id="UP000193920">
    <property type="component" value="Unassembled WGS sequence"/>
</dbReference>
<feature type="coiled-coil region" evidence="1">
    <location>
        <begin position="552"/>
        <end position="582"/>
    </location>
</feature>
<name>A0A1Y2EZS9_9FUNG</name>
<sequence>MKNSTSTGSNEYMDSIQNTPKLKRRKLYIFEKMVSESNLYSHIDELNKEKSDLMDNQKSDTQKVYIDIDEYIGSEIINLDPIVISDEDEDNTVNSSNNVLSGSDNLERNDLNKDNFYITISDKEVSEENSSNSNNKLNKKVKEKEKKKKKEKEKRKGKEKIKGKGKEKEKEKGKQNSILLYFPSDKNKKNDNKISHENKICSSNQEKKKENDMSLDNIDLNKDDDTLLSDELDLQTMEKDINNLFGIIDQKLETINKCKSNKKEIEELDLTQDSDMEINGKRKAETSRFNNNSSSKKIKPLFDLREEIKHKDEINNFINFDLDKFDKEIDEEIENKYHDEENKENDQSLFSNINIYEGEEKLTKRETKELNEFMKINQKKFSSVIVNIFPDFHKEFNNWHNEISNKYNDTNTKYLRNKKEKKSKNLYQMCLTDKSLCTLIISQRLFYINYKNKIKDFKDRYLELLLKILCFENNIIYSRNAMLCIKDLFLNKEIYSYFKNKDKNSSNDDKNFKQEHPISEKKNKKNKAKLQKLLYSPVELFEKILSYYGFRLDDYHEEIKEIKEIINNLENNNEEINEITLNKYTGSIELFSTCTSIQYNILDNEEYYSQIEKNIDNENKFFPIQNIKSVVELIESATLFCIANNIEIKISDILLLIILLYIDYNLKNIKIQFQYAIKHIIQELDQVTWEKESADLIKLLLFFFKKSALYQHHILILLTFSDCHPRITVFKTTLAKLFIKPSLFNKIIYNDNSKLYPISKFIEDTLYIDQKIYNLNDNTDFQEIYYRISIYFHCFGYIDEVSKTENKELIDKTTKKLWILHNRIPDMLATHIDRTYSKNFILQLIQYLNSVLTKTRITI</sequence>
<feature type="compositionally biased region" description="Basic and acidic residues" evidence="2">
    <location>
        <begin position="154"/>
        <end position="174"/>
    </location>
</feature>
<evidence type="ECO:0000313" key="3">
    <source>
        <dbReference type="EMBL" id="ORY77118.1"/>
    </source>
</evidence>
<evidence type="ECO:0000313" key="4">
    <source>
        <dbReference type="Proteomes" id="UP000193920"/>
    </source>
</evidence>
<comment type="caution">
    <text evidence="3">The sequence shown here is derived from an EMBL/GenBank/DDBJ whole genome shotgun (WGS) entry which is preliminary data.</text>
</comment>
<gene>
    <name evidence="3" type="ORF">LY90DRAFT_665376</name>
</gene>
<organism evidence="3 4">
    <name type="scientific">Neocallimastix californiae</name>
    <dbReference type="NCBI Taxonomy" id="1754190"/>
    <lineage>
        <taxon>Eukaryota</taxon>
        <taxon>Fungi</taxon>
        <taxon>Fungi incertae sedis</taxon>
        <taxon>Chytridiomycota</taxon>
        <taxon>Chytridiomycota incertae sedis</taxon>
        <taxon>Neocallimastigomycetes</taxon>
        <taxon>Neocallimastigales</taxon>
        <taxon>Neocallimastigaceae</taxon>
        <taxon>Neocallimastix</taxon>
    </lineage>
</organism>
<accession>A0A1Y2EZS9</accession>
<feature type="compositionally biased region" description="Basic and acidic residues" evidence="2">
    <location>
        <begin position="503"/>
        <end position="521"/>
    </location>
</feature>
<dbReference type="STRING" id="1754190.A0A1Y2EZS9"/>
<reference evidence="3 4" key="1">
    <citation type="submission" date="2016-08" db="EMBL/GenBank/DDBJ databases">
        <title>A Parts List for Fungal Cellulosomes Revealed by Comparative Genomics.</title>
        <authorList>
            <consortium name="DOE Joint Genome Institute"/>
            <person name="Haitjema C.H."/>
            <person name="Gilmore S.P."/>
            <person name="Henske J.K."/>
            <person name="Solomon K.V."/>
            <person name="De Groot R."/>
            <person name="Kuo A."/>
            <person name="Mondo S.J."/>
            <person name="Salamov A.A."/>
            <person name="Labutti K."/>
            <person name="Zhao Z."/>
            <person name="Chiniquy J."/>
            <person name="Barry K."/>
            <person name="Brewer H.M."/>
            <person name="Purvine S.O."/>
            <person name="Wright A.T."/>
            <person name="Boxma B."/>
            <person name="Van Alen T."/>
            <person name="Hackstein J.H."/>
            <person name="Baker S.E."/>
            <person name="Grigoriev I.V."/>
            <person name="O'Malley M.A."/>
        </authorList>
    </citation>
    <scope>NUCLEOTIDE SEQUENCE [LARGE SCALE GENOMIC DNA]</scope>
    <source>
        <strain evidence="3 4">G1</strain>
    </source>
</reference>
<dbReference type="EMBL" id="MCOG01000020">
    <property type="protein sequence ID" value="ORY77118.1"/>
    <property type="molecule type" value="Genomic_DNA"/>
</dbReference>
<evidence type="ECO:0000256" key="1">
    <source>
        <dbReference type="SAM" id="Coils"/>
    </source>
</evidence>
<keyword evidence="4" id="KW-1185">Reference proteome</keyword>
<evidence type="ECO:0000256" key="2">
    <source>
        <dbReference type="SAM" id="MobiDB-lite"/>
    </source>
</evidence>
<feature type="compositionally biased region" description="Basic residues" evidence="2">
    <location>
        <begin position="137"/>
        <end position="153"/>
    </location>
</feature>
<proteinExistence type="predicted"/>